<comment type="caution">
    <text evidence="1">The sequence shown here is derived from an EMBL/GenBank/DDBJ whole genome shotgun (WGS) entry which is preliminary data.</text>
</comment>
<dbReference type="AlphaFoldDB" id="A0A401UZ06"/>
<dbReference type="EMBL" id="BHYL01000104">
    <property type="protein sequence ID" value="GCD19927.1"/>
    <property type="molecule type" value="Genomic_DNA"/>
</dbReference>
<evidence type="ECO:0000313" key="1">
    <source>
        <dbReference type="EMBL" id="GCD19927.1"/>
    </source>
</evidence>
<organism evidence="1 2">
    <name type="scientific">Cellulomonas algicola</name>
    <dbReference type="NCBI Taxonomy" id="2071633"/>
    <lineage>
        <taxon>Bacteria</taxon>
        <taxon>Bacillati</taxon>
        <taxon>Actinomycetota</taxon>
        <taxon>Actinomycetes</taxon>
        <taxon>Micrococcales</taxon>
        <taxon>Cellulomonadaceae</taxon>
        <taxon>Cellulomonas</taxon>
    </lineage>
</organism>
<sequence length="137" mass="14805">MAAPDEGTLEVPGSPTGPTFRAMTQTTLAPAPSQLRVPSRGRLTGVRVRDFRRGAWTGPTDRISRADVLLQRTPDGDVAVLSRTGVLLGLLPTSWVRSVDFDLWTAERRGATAVAQAYLGGTREESDLFVLLGWTGR</sequence>
<proteinExistence type="predicted"/>
<gene>
    <name evidence="1" type="ORF">CTKZ_14890</name>
</gene>
<evidence type="ECO:0000313" key="2">
    <source>
        <dbReference type="Proteomes" id="UP000288246"/>
    </source>
</evidence>
<name>A0A401UZ06_9CELL</name>
<reference evidence="1 2" key="1">
    <citation type="submission" date="2018-11" db="EMBL/GenBank/DDBJ databases">
        <title>Draft genome sequence of Cellulomonas takizawaensis strain TKZ-21.</title>
        <authorList>
            <person name="Yamamura H."/>
            <person name="Hayashi T."/>
            <person name="Hamada M."/>
            <person name="Serisawa Y."/>
            <person name="Matsuyama K."/>
            <person name="Nakagawa Y."/>
            <person name="Otoguro M."/>
            <person name="Yanagida F."/>
            <person name="Hayakawa M."/>
        </authorList>
    </citation>
    <scope>NUCLEOTIDE SEQUENCE [LARGE SCALE GENOMIC DNA]</scope>
    <source>
        <strain evidence="1 2">TKZ-21</strain>
    </source>
</reference>
<protein>
    <submittedName>
        <fullName evidence="1">Uncharacterized protein</fullName>
    </submittedName>
</protein>
<dbReference type="Proteomes" id="UP000288246">
    <property type="component" value="Unassembled WGS sequence"/>
</dbReference>
<accession>A0A401UZ06</accession>
<keyword evidence="2" id="KW-1185">Reference proteome</keyword>